<evidence type="ECO:0000256" key="4">
    <source>
        <dbReference type="ARBA" id="ARBA00022989"/>
    </source>
</evidence>
<comment type="subcellular location">
    <subcellularLocation>
        <location evidence="1">Membrane</location>
        <topology evidence="1">Multi-pass membrane protein</topology>
    </subcellularLocation>
</comment>
<evidence type="ECO:0000256" key="5">
    <source>
        <dbReference type="ARBA" id="ARBA00023136"/>
    </source>
</evidence>
<gene>
    <name evidence="8" type="ORF">R1sor_005309</name>
</gene>
<dbReference type="AlphaFoldDB" id="A0ABD3HJN6"/>
<evidence type="ECO:0000256" key="6">
    <source>
        <dbReference type="RuleBase" id="RU004914"/>
    </source>
</evidence>
<evidence type="ECO:0000313" key="8">
    <source>
        <dbReference type="EMBL" id="KAL3691658.1"/>
    </source>
</evidence>
<feature type="transmembrane region" description="Helical" evidence="6">
    <location>
        <begin position="497"/>
        <end position="520"/>
    </location>
</feature>
<evidence type="ECO:0000256" key="7">
    <source>
        <dbReference type="SAM" id="MobiDB-lite"/>
    </source>
</evidence>
<comment type="caution">
    <text evidence="8">The sequence shown here is derived from an EMBL/GenBank/DDBJ whole genome shotgun (WGS) entry which is preliminary data.</text>
</comment>
<name>A0ABD3HJN6_9MARC</name>
<dbReference type="EMBL" id="JBJQOH010000003">
    <property type="protein sequence ID" value="KAL3691658.1"/>
    <property type="molecule type" value="Genomic_DNA"/>
</dbReference>
<feature type="region of interest" description="Disordered" evidence="7">
    <location>
        <begin position="690"/>
        <end position="715"/>
    </location>
</feature>
<feature type="transmembrane region" description="Helical" evidence="6">
    <location>
        <begin position="608"/>
        <end position="626"/>
    </location>
</feature>
<feature type="transmembrane region" description="Helical" evidence="6">
    <location>
        <begin position="577"/>
        <end position="596"/>
    </location>
</feature>
<dbReference type="PANTHER" id="PTHR42893:SF46">
    <property type="entry name" value="PROTEIN DETOXIFICATION 44, CHLOROPLASTIC"/>
    <property type="match status" value="1"/>
</dbReference>
<keyword evidence="3 6" id="KW-0812">Transmembrane</keyword>
<feature type="transmembrane region" description="Helical" evidence="6">
    <location>
        <begin position="532"/>
        <end position="556"/>
    </location>
</feature>
<sequence length="715" mass="76392">MASLCCACPSIDNYSTAPTISTTAKAVHHLSAGFHVTDRSRSRTLAMPVATSLQAPCSPAACAALDVVDFPLLPDNVFVGSVTYSLQQNRDRDALEMTMFFCLLAASRRGAETGPVGVTCPHPSSAARVNSSVCVSRRNGVQDRLHLRNRRSRRLSGSETVKLWRFHDINPVRLFTPIENFEGGARTVSMSLSSGPESPSSAPLTETDKKLSISGLFDGFWGSFRADELGKEIGVIALPALLALAADPLASLVDTAFIGRIGAVDLAAVGVSISIFNLVSKMFNLPLLNITTSFVAEDEAAAKDVSLDVPEEELESGSLLTTMEDEEIELLRPTEMYVPKSSKPLLPSVSSALVVGTALGVMETAVLTVGAGPILSAMGVGVGSSMRTPALQYLALRAIGAPAVVVSLATQGIFRGFKDTRTPLIATVLSNVLNIILCPTLMFVFNWGVVGAAIATVISQYLMALILLWILNSRVTLLPPNLADLRFDRFLKSGGLLLGRTLANLFTMTLATSMAARLGAVPMAAHQICAQVWLAASLLSDSLALAGQAIIASAFAKEDYRRVKLVSLRIMQMGIGFGLFMALLLGMGSAWFTRVFTNDVAVRETMTFILPFVIFTQPINSLAFVFDGIFYGVSDFSFAAYSMILVAIPSSIALLSLPPLWGIVGVWTGLTLLMTLRAAAGFYRITRSSGPWSKPDEDYGTSMLETDPKDSSSPY</sequence>
<evidence type="ECO:0000256" key="1">
    <source>
        <dbReference type="ARBA" id="ARBA00004141"/>
    </source>
</evidence>
<keyword evidence="4 6" id="KW-1133">Transmembrane helix</keyword>
<dbReference type="GO" id="GO:0016020">
    <property type="term" value="C:membrane"/>
    <property type="evidence" value="ECO:0007669"/>
    <property type="project" value="UniProtKB-SubCell"/>
</dbReference>
<evidence type="ECO:0000313" key="9">
    <source>
        <dbReference type="Proteomes" id="UP001633002"/>
    </source>
</evidence>
<dbReference type="CDD" id="cd13136">
    <property type="entry name" value="MATE_DinF_like"/>
    <property type="match status" value="1"/>
</dbReference>
<feature type="transmembrane region" description="Helical" evidence="6">
    <location>
        <begin position="390"/>
        <end position="410"/>
    </location>
</feature>
<dbReference type="NCBIfam" id="TIGR00797">
    <property type="entry name" value="matE"/>
    <property type="match status" value="1"/>
</dbReference>
<dbReference type="InterPro" id="IPR044644">
    <property type="entry name" value="DinF-like"/>
</dbReference>
<protein>
    <recommendedName>
        <fullName evidence="6">Protein DETOXIFICATION</fullName>
    </recommendedName>
    <alternativeName>
        <fullName evidence="6">Multidrug and toxic compound extrusion protein</fullName>
    </alternativeName>
</protein>
<reference evidence="8 9" key="1">
    <citation type="submission" date="2024-09" db="EMBL/GenBank/DDBJ databases">
        <title>Chromosome-scale assembly of Riccia sorocarpa.</title>
        <authorList>
            <person name="Paukszto L."/>
        </authorList>
    </citation>
    <scope>NUCLEOTIDE SEQUENCE [LARGE SCALE GENOMIC DNA]</scope>
    <source>
        <strain evidence="8">LP-2024</strain>
        <tissue evidence="8">Aerial parts of the thallus</tissue>
    </source>
</reference>
<organism evidence="8 9">
    <name type="scientific">Riccia sorocarpa</name>
    <dbReference type="NCBI Taxonomy" id="122646"/>
    <lineage>
        <taxon>Eukaryota</taxon>
        <taxon>Viridiplantae</taxon>
        <taxon>Streptophyta</taxon>
        <taxon>Embryophyta</taxon>
        <taxon>Marchantiophyta</taxon>
        <taxon>Marchantiopsida</taxon>
        <taxon>Marchantiidae</taxon>
        <taxon>Marchantiales</taxon>
        <taxon>Ricciaceae</taxon>
        <taxon>Riccia</taxon>
    </lineage>
</organism>
<evidence type="ECO:0000256" key="2">
    <source>
        <dbReference type="ARBA" id="ARBA00010199"/>
    </source>
</evidence>
<dbReference type="PANTHER" id="PTHR42893">
    <property type="entry name" value="PROTEIN DETOXIFICATION 44, CHLOROPLASTIC-RELATED"/>
    <property type="match status" value="1"/>
</dbReference>
<feature type="transmembrane region" description="Helical" evidence="6">
    <location>
        <begin position="638"/>
        <end position="657"/>
    </location>
</feature>
<comment type="caution">
    <text evidence="6">Lacks conserved residue(s) required for the propagation of feature annotation.</text>
</comment>
<dbReference type="Proteomes" id="UP001633002">
    <property type="component" value="Unassembled WGS sequence"/>
</dbReference>
<dbReference type="Pfam" id="PF01554">
    <property type="entry name" value="MatE"/>
    <property type="match status" value="2"/>
</dbReference>
<feature type="transmembrane region" description="Helical" evidence="6">
    <location>
        <begin position="451"/>
        <end position="471"/>
    </location>
</feature>
<proteinExistence type="inferred from homology"/>
<feature type="transmembrane region" description="Helical" evidence="6">
    <location>
        <begin position="422"/>
        <end position="445"/>
    </location>
</feature>
<accession>A0ABD3HJN6</accession>
<comment type="similarity">
    <text evidence="2 6">Belongs to the multi antimicrobial extrusion (MATE) (TC 2.A.66.1) family.</text>
</comment>
<dbReference type="InterPro" id="IPR002528">
    <property type="entry name" value="MATE_fam"/>
</dbReference>
<feature type="compositionally biased region" description="Basic and acidic residues" evidence="7">
    <location>
        <begin position="706"/>
        <end position="715"/>
    </location>
</feature>
<evidence type="ECO:0000256" key="3">
    <source>
        <dbReference type="ARBA" id="ARBA00022692"/>
    </source>
</evidence>
<keyword evidence="9" id="KW-1185">Reference proteome</keyword>
<keyword evidence="5 6" id="KW-0472">Membrane</keyword>